<protein>
    <submittedName>
        <fullName evidence="2">Uncharacterized protein</fullName>
    </submittedName>
</protein>
<accession>A0ABX7M7W7</accession>
<dbReference type="Proteomes" id="UP000663570">
    <property type="component" value="Chromosome"/>
</dbReference>
<proteinExistence type="predicted"/>
<feature type="chain" id="PRO_5046484352" evidence="1">
    <location>
        <begin position="23"/>
        <end position="115"/>
    </location>
</feature>
<gene>
    <name evidence="2" type="ORF">JY500_21550</name>
</gene>
<evidence type="ECO:0000313" key="2">
    <source>
        <dbReference type="EMBL" id="QSI76996.1"/>
    </source>
</evidence>
<evidence type="ECO:0000256" key="1">
    <source>
        <dbReference type="SAM" id="SignalP"/>
    </source>
</evidence>
<keyword evidence="1" id="KW-0732">Signal</keyword>
<organism evidence="2 3">
    <name type="scientific">Niveibacterium microcysteis</name>
    <dbReference type="NCBI Taxonomy" id="2811415"/>
    <lineage>
        <taxon>Bacteria</taxon>
        <taxon>Pseudomonadati</taxon>
        <taxon>Pseudomonadota</taxon>
        <taxon>Betaproteobacteria</taxon>
        <taxon>Rhodocyclales</taxon>
        <taxon>Rhodocyclaceae</taxon>
        <taxon>Niveibacterium</taxon>
    </lineage>
</organism>
<keyword evidence="3" id="KW-1185">Reference proteome</keyword>
<reference evidence="2 3" key="1">
    <citation type="submission" date="2021-02" db="EMBL/GenBank/DDBJ databases">
        <title>Niveibacterium changnyeongensis HC41.</title>
        <authorList>
            <person name="Kang M."/>
        </authorList>
    </citation>
    <scope>NUCLEOTIDE SEQUENCE [LARGE SCALE GENOMIC DNA]</scope>
    <source>
        <strain evidence="2 3">HC41</strain>
    </source>
</reference>
<dbReference type="RefSeq" id="WP_172202247.1">
    <property type="nucleotide sequence ID" value="NZ_CP071060.1"/>
</dbReference>
<dbReference type="EMBL" id="CP071060">
    <property type="protein sequence ID" value="QSI76996.1"/>
    <property type="molecule type" value="Genomic_DNA"/>
</dbReference>
<dbReference type="PROSITE" id="PS51257">
    <property type="entry name" value="PROKAR_LIPOPROTEIN"/>
    <property type="match status" value="1"/>
</dbReference>
<evidence type="ECO:0000313" key="3">
    <source>
        <dbReference type="Proteomes" id="UP000663570"/>
    </source>
</evidence>
<name>A0ABX7M7W7_9RHOO</name>
<sequence>MPRRLCPIPALLFACVTAAADAAPLKILGFDDMSCAAWNAAKGDADVRAQQLAWVRGFLSGHNYARQSQQVSEVSNGTVETFVNRYCSEKARGNFAEAAQRMSDQYSGRNTAITK</sequence>
<feature type="signal peptide" evidence="1">
    <location>
        <begin position="1"/>
        <end position="22"/>
    </location>
</feature>